<dbReference type="NCBIfam" id="NF002874">
    <property type="entry name" value="PRK03244.1"/>
    <property type="match status" value="1"/>
</dbReference>
<dbReference type="InterPro" id="IPR015424">
    <property type="entry name" value="PyrdxlP-dep_Trfase"/>
</dbReference>
<organism evidence="7 8">
    <name type="scientific">Oerskovia gallyi</name>
    <dbReference type="NCBI Taxonomy" id="2762226"/>
    <lineage>
        <taxon>Bacteria</taxon>
        <taxon>Bacillati</taxon>
        <taxon>Actinomycetota</taxon>
        <taxon>Actinomycetes</taxon>
        <taxon>Micrococcales</taxon>
        <taxon>Cellulomonadaceae</taxon>
        <taxon>Oerskovia</taxon>
    </lineage>
</organism>
<dbReference type="NCBIfam" id="TIGR00707">
    <property type="entry name" value="argD"/>
    <property type="match status" value="1"/>
</dbReference>
<comment type="similarity">
    <text evidence="5">Belongs to the class-III pyridoxal-phosphate-dependent aminotransferase family. ArgD subfamily.</text>
</comment>
<dbReference type="Gene3D" id="3.40.640.10">
    <property type="entry name" value="Type I PLP-dependent aspartate aminotransferase-like (Major domain)"/>
    <property type="match status" value="1"/>
</dbReference>
<evidence type="ECO:0000256" key="6">
    <source>
        <dbReference type="SAM" id="MobiDB-lite"/>
    </source>
</evidence>
<dbReference type="GO" id="GO:0003992">
    <property type="term" value="F:N2-acetyl-L-ornithine:2-oxoglutarate 5-aminotransferase activity"/>
    <property type="evidence" value="ECO:0007669"/>
    <property type="project" value="UniProtKB-EC"/>
</dbReference>
<dbReference type="InterPro" id="IPR015421">
    <property type="entry name" value="PyrdxlP-dep_Trfase_major"/>
</dbReference>
<dbReference type="RefSeq" id="WP_191790707.1">
    <property type="nucleotide sequence ID" value="NZ_JACSQE010000007.1"/>
</dbReference>
<feature type="binding site" evidence="5">
    <location>
        <position position="340"/>
    </location>
    <ligand>
        <name>pyridoxal 5'-phosphate</name>
        <dbReference type="ChEBI" id="CHEBI:597326"/>
    </ligand>
</feature>
<name>A0ABR8V434_9CELL</name>
<evidence type="ECO:0000256" key="5">
    <source>
        <dbReference type="HAMAP-Rule" id="MF_01107"/>
    </source>
</evidence>
<evidence type="ECO:0000313" key="8">
    <source>
        <dbReference type="Proteomes" id="UP000633601"/>
    </source>
</evidence>
<feature type="binding site" evidence="5">
    <location>
        <position position="185"/>
    </location>
    <ligand>
        <name>pyridoxal 5'-phosphate</name>
        <dbReference type="ChEBI" id="CHEBI:597326"/>
    </ligand>
</feature>
<gene>
    <name evidence="5" type="primary">argD</name>
    <name evidence="7" type="ORF">H9640_10900</name>
</gene>
<feature type="binding site" evidence="5">
    <location>
        <position position="188"/>
    </location>
    <ligand>
        <name>N(2)-acetyl-L-ornithine</name>
        <dbReference type="ChEBI" id="CHEBI:57805"/>
    </ligand>
</feature>
<comment type="cofactor">
    <cofactor evidence="5">
        <name>pyridoxal 5'-phosphate</name>
        <dbReference type="ChEBI" id="CHEBI:597326"/>
    </cofactor>
    <text evidence="5">Binds 1 pyridoxal phosphate per subunit.</text>
</comment>
<dbReference type="CDD" id="cd00610">
    <property type="entry name" value="OAT_like"/>
    <property type="match status" value="1"/>
</dbReference>
<feature type="binding site" evidence="5">
    <location>
        <begin position="277"/>
        <end position="280"/>
    </location>
    <ligand>
        <name>pyridoxal 5'-phosphate</name>
        <dbReference type="ChEBI" id="CHEBI:597326"/>
    </ligand>
</feature>
<protein>
    <recommendedName>
        <fullName evidence="5">Acetylornithine aminotransferase</fullName>
        <shortName evidence="5">ACOAT</shortName>
        <ecNumber evidence="5">2.6.1.11</ecNumber>
    </recommendedName>
</protein>
<dbReference type="PANTHER" id="PTHR11986:SF79">
    <property type="entry name" value="ACETYLORNITHINE AMINOTRANSFERASE, MITOCHONDRIAL"/>
    <property type="match status" value="1"/>
</dbReference>
<dbReference type="PANTHER" id="PTHR11986">
    <property type="entry name" value="AMINOTRANSFERASE CLASS III"/>
    <property type="match status" value="1"/>
</dbReference>
<dbReference type="InterPro" id="IPR004636">
    <property type="entry name" value="AcOrn/SuccOrn_fam"/>
</dbReference>
<feature type="region of interest" description="Disordered" evidence="6">
    <location>
        <begin position="1"/>
        <end position="43"/>
    </location>
</feature>
<evidence type="ECO:0000313" key="7">
    <source>
        <dbReference type="EMBL" id="MBD7999061.1"/>
    </source>
</evidence>
<dbReference type="Proteomes" id="UP000633601">
    <property type="component" value="Unassembled WGS sequence"/>
</dbReference>
<dbReference type="InterPro" id="IPR050103">
    <property type="entry name" value="Class-III_PLP-dep_AT"/>
</dbReference>
<dbReference type="NCBIfam" id="NF002325">
    <property type="entry name" value="PRK01278.1"/>
    <property type="match status" value="1"/>
</dbReference>
<comment type="subcellular location">
    <subcellularLocation>
        <location evidence="5">Cytoplasm</location>
    </subcellularLocation>
</comment>
<keyword evidence="3 5" id="KW-0808">Transferase</keyword>
<comment type="miscellaneous">
    <text evidence="5">May also have succinyldiaminopimelate aminotransferase activity, thus carrying out the corresponding step in lysine biosynthesis.</text>
</comment>
<keyword evidence="4 5" id="KW-0663">Pyridoxal phosphate</keyword>
<dbReference type="EC" id="2.6.1.11" evidence="5"/>
<dbReference type="InterPro" id="IPR049704">
    <property type="entry name" value="Aminotrans_3_PPA_site"/>
</dbReference>
<feature type="binding site" evidence="5">
    <location>
        <position position="339"/>
    </location>
    <ligand>
        <name>N(2)-acetyl-L-ornithine</name>
        <dbReference type="ChEBI" id="CHEBI:57805"/>
    </ligand>
</feature>
<keyword evidence="1 5" id="KW-0032">Aminotransferase</keyword>
<evidence type="ECO:0000256" key="1">
    <source>
        <dbReference type="ARBA" id="ARBA00022576"/>
    </source>
</evidence>
<sequence length="478" mass="48356">MNGTTGEVSSTHPAEVAPATTETQATDAARSVEGAADTTLAGPGSVAQWTERYTHAVMDTFGAPQKVLVRGEGAYVWDADGKRYLDLLAGIAVNALGHAHPTLTAAVSAQLGTLGHVSNFFGSPTQIALAERLLNLAQAPEGSRVFFTNSGTEANEAAFKMARRNRDGVGGPGTRTRVLALEGGFHGRSMGALALTSKAAYREPFEPLPGGVEFVPFGDVAALEEAFSPDAVAARGEVAALVVEPVQGEAGVRPLPPGYLVAARELTAASGALLVLDEVQTGVGRTGSWFAFQQQEIGGGITPDVVTLAKGLGGGFPVGAVVAFGERAATLLGRGQHGTTFGGNPVAAAAALATLGVIERDGLLANVRAVGEALRDGIAACGNPVVAGTRGLGLLIAVQLSAPVSAEVARRALDAGFIVNAVQPDAIRLAPPLILTRDQASEVVAFFASLPADLVAASASGTAAPTTPSITPATPQKG</sequence>
<keyword evidence="2 5" id="KW-0028">Amino-acid biosynthesis</keyword>
<comment type="catalytic activity">
    <reaction evidence="5">
        <text>N(2)-acetyl-L-ornithine + 2-oxoglutarate = N-acetyl-L-glutamate 5-semialdehyde + L-glutamate</text>
        <dbReference type="Rhea" id="RHEA:18049"/>
        <dbReference type="ChEBI" id="CHEBI:16810"/>
        <dbReference type="ChEBI" id="CHEBI:29123"/>
        <dbReference type="ChEBI" id="CHEBI:29985"/>
        <dbReference type="ChEBI" id="CHEBI:57805"/>
        <dbReference type="EC" id="2.6.1.11"/>
    </reaction>
</comment>
<proteinExistence type="inferred from homology"/>
<keyword evidence="8" id="KW-1185">Reference proteome</keyword>
<keyword evidence="5" id="KW-0055">Arginine biosynthesis</keyword>
<evidence type="ECO:0000256" key="2">
    <source>
        <dbReference type="ARBA" id="ARBA00022605"/>
    </source>
</evidence>
<dbReference type="EMBL" id="JACSQE010000007">
    <property type="protein sequence ID" value="MBD7999061.1"/>
    <property type="molecule type" value="Genomic_DNA"/>
</dbReference>
<dbReference type="Pfam" id="PF00202">
    <property type="entry name" value="Aminotran_3"/>
    <property type="match status" value="1"/>
</dbReference>
<evidence type="ECO:0000256" key="3">
    <source>
        <dbReference type="ARBA" id="ARBA00022679"/>
    </source>
</evidence>
<comment type="caution">
    <text evidence="7">The sequence shown here is derived from an EMBL/GenBank/DDBJ whole genome shotgun (WGS) entry which is preliminary data.</text>
</comment>
<dbReference type="HAMAP" id="MF_01107">
    <property type="entry name" value="ArgD_aminotrans_3"/>
    <property type="match status" value="1"/>
</dbReference>
<dbReference type="InterPro" id="IPR005814">
    <property type="entry name" value="Aminotrans_3"/>
</dbReference>
<feature type="modified residue" description="N6-(pyridoxal phosphate)lysine" evidence="5">
    <location>
        <position position="310"/>
    </location>
</feature>
<dbReference type="SUPFAM" id="SSF53383">
    <property type="entry name" value="PLP-dependent transferases"/>
    <property type="match status" value="1"/>
</dbReference>
<evidence type="ECO:0000256" key="4">
    <source>
        <dbReference type="ARBA" id="ARBA00022898"/>
    </source>
</evidence>
<accession>A0ABR8V434</accession>
<reference evidence="7 8" key="1">
    <citation type="submission" date="2020-08" db="EMBL/GenBank/DDBJ databases">
        <title>A Genomic Blueprint of the Chicken Gut Microbiome.</title>
        <authorList>
            <person name="Gilroy R."/>
            <person name="Ravi A."/>
            <person name="Getino M."/>
            <person name="Pursley I."/>
            <person name="Horton D.L."/>
            <person name="Alikhan N.-F."/>
            <person name="Baker D."/>
            <person name="Gharbi K."/>
            <person name="Hall N."/>
            <person name="Watson M."/>
            <person name="Adriaenssens E.M."/>
            <person name="Foster-Nyarko E."/>
            <person name="Jarju S."/>
            <person name="Secka A."/>
            <person name="Antonio M."/>
            <person name="Oren A."/>
            <person name="Chaudhuri R."/>
            <person name="La Ragione R.M."/>
            <person name="Hildebrand F."/>
            <person name="Pallen M.J."/>
        </authorList>
    </citation>
    <scope>NUCLEOTIDE SEQUENCE [LARGE SCALE GENOMIC DNA]</scope>
    <source>
        <strain evidence="7 8">Sa2CUA8</strain>
    </source>
</reference>
<comment type="pathway">
    <text evidence="5">Amino-acid biosynthesis; L-arginine biosynthesis; N(2)-acetyl-L-ornithine from L-glutamate: step 4/4.</text>
</comment>
<feature type="binding site" evidence="5">
    <location>
        <begin position="151"/>
        <end position="152"/>
    </location>
    <ligand>
        <name>pyridoxal 5'-phosphate</name>
        <dbReference type="ChEBI" id="CHEBI:597326"/>
    </ligand>
</feature>
<dbReference type="InterPro" id="IPR015422">
    <property type="entry name" value="PyrdxlP-dep_Trfase_small"/>
</dbReference>
<keyword evidence="5" id="KW-0963">Cytoplasm</keyword>
<dbReference type="PROSITE" id="PS00600">
    <property type="entry name" value="AA_TRANSFER_CLASS_3"/>
    <property type="match status" value="1"/>
</dbReference>
<comment type="subunit">
    <text evidence="5">Homodimer.</text>
</comment>
<dbReference type="Gene3D" id="3.90.1150.10">
    <property type="entry name" value="Aspartate Aminotransferase, domain 1"/>
    <property type="match status" value="1"/>
</dbReference>
<feature type="compositionally biased region" description="Polar residues" evidence="6">
    <location>
        <begin position="1"/>
        <end position="12"/>
    </location>
</feature>